<comment type="subcellular location">
    <subcellularLocation>
        <location evidence="1">Cell envelope</location>
    </subcellularLocation>
</comment>
<evidence type="ECO:0000256" key="6">
    <source>
        <dbReference type="SAM" id="SignalP"/>
    </source>
</evidence>
<evidence type="ECO:0000256" key="4">
    <source>
        <dbReference type="ARBA" id="ARBA00022729"/>
    </source>
</evidence>
<dbReference type="OrthoDB" id="9810636at2"/>
<dbReference type="Gene3D" id="3.40.50.1980">
    <property type="entry name" value="Nitrogenase molybdenum iron protein domain"/>
    <property type="match status" value="2"/>
</dbReference>
<dbReference type="Proteomes" id="UP000182915">
    <property type="component" value="Chromosome I"/>
</dbReference>
<organism evidence="7 8">
    <name type="scientific">Mycolicibacterium rutilum</name>
    <name type="common">Mycobacterium rutilum</name>
    <dbReference type="NCBI Taxonomy" id="370526"/>
    <lineage>
        <taxon>Bacteria</taxon>
        <taxon>Bacillati</taxon>
        <taxon>Actinomycetota</taxon>
        <taxon>Actinomycetes</taxon>
        <taxon>Mycobacteriales</taxon>
        <taxon>Mycobacteriaceae</taxon>
        <taxon>Mycolicibacterium</taxon>
    </lineage>
</organism>
<dbReference type="GO" id="GO:0046872">
    <property type="term" value="F:metal ion binding"/>
    <property type="evidence" value="ECO:0007669"/>
    <property type="project" value="UniProtKB-KW"/>
</dbReference>
<dbReference type="GO" id="GO:0007155">
    <property type="term" value="P:cell adhesion"/>
    <property type="evidence" value="ECO:0007669"/>
    <property type="project" value="InterPro"/>
</dbReference>
<dbReference type="SUPFAM" id="SSF53807">
    <property type="entry name" value="Helical backbone' metal receptor"/>
    <property type="match status" value="1"/>
</dbReference>
<dbReference type="PANTHER" id="PTHR42953">
    <property type="entry name" value="HIGH-AFFINITY ZINC UPTAKE SYSTEM PROTEIN ZNUA-RELATED"/>
    <property type="match status" value="1"/>
</dbReference>
<evidence type="ECO:0000256" key="2">
    <source>
        <dbReference type="ARBA" id="ARBA00022448"/>
    </source>
</evidence>
<evidence type="ECO:0000256" key="3">
    <source>
        <dbReference type="ARBA" id="ARBA00022723"/>
    </source>
</evidence>
<evidence type="ECO:0000256" key="1">
    <source>
        <dbReference type="ARBA" id="ARBA00004196"/>
    </source>
</evidence>
<dbReference type="PROSITE" id="PS51257">
    <property type="entry name" value="PROKAR_LIPOPROTEIN"/>
    <property type="match status" value="1"/>
</dbReference>
<feature type="chain" id="PRO_5009298143" evidence="6">
    <location>
        <begin position="24"/>
        <end position="306"/>
    </location>
</feature>
<evidence type="ECO:0000313" key="8">
    <source>
        <dbReference type="Proteomes" id="UP000182915"/>
    </source>
</evidence>
<dbReference type="InterPro" id="IPR006129">
    <property type="entry name" value="AdhesinB"/>
</dbReference>
<dbReference type="AlphaFoldDB" id="A0A1H6JQC3"/>
<dbReference type="InterPro" id="IPR050492">
    <property type="entry name" value="Bact_metal-bind_prot9"/>
</dbReference>
<protein>
    <submittedName>
        <fullName evidence="7">Zinc/manganese transport system substrate-binding protein</fullName>
    </submittedName>
</protein>
<sequence>MKQLTRLVSLALIALLTACTGGGEDQTGDHHIVVTTNILGDVVRNVVGDTAEVTVLMKPNSDPHSFGVSAQEAAAMVTADLVVYNGLGLEESLQRHVDSAAESGVPTFAVAEHVDPIPYASGDAEGRRDPHFWTDPHRMLAAVDAIVEAVRKYVPDADGGRLEANASRFRAELSTLADSMANQFETIPAERRKLVTNHHVLGYLAARYGFTVIGAVVPSGTTLASPSSSDLDSLAGAVRDAGVPAIFVDSSHPDRLARVLAEDAGVDVDVVSLYSESLDEPGTPAATYLDMMRANTDAIVAGLTSP</sequence>
<name>A0A1H6JQC3_MYCRU</name>
<dbReference type="PRINTS" id="PR00690">
    <property type="entry name" value="ADHESNFAMILY"/>
</dbReference>
<comment type="similarity">
    <text evidence="5">Belongs to the bacterial solute-binding protein 9 family.</text>
</comment>
<accession>A0A1H6JQC3</accession>
<dbReference type="RefSeq" id="WP_083407011.1">
    <property type="nucleotide sequence ID" value="NZ_LT629971.1"/>
</dbReference>
<dbReference type="EMBL" id="LT629971">
    <property type="protein sequence ID" value="SEH61277.1"/>
    <property type="molecule type" value="Genomic_DNA"/>
</dbReference>
<keyword evidence="2 5" id="KW-0813">Transport</keyword>
<evidence type="ECO:0000256" key="5">
    <source>
        <dbReference type="RuleBase" id="RU003512"/>
    </source>
</evidence>
<dbReference type="InterPro" id="IPR006128">
    <property type="entry name" value="Lipoprotein_PsaA-like"/>
</dbReference>
<dbReference type="InterPro" id="IPR006127">
    <property type="entry name" value="ZnuA-like"/>
</dbReference>
<reference evidence="8" key="1">
    <citation type="submission" date="2016-10" db="EMBL/GenBank/DDBJ databases">
        <authorList>
            <person name="Varghese N."/>
            <person name="Submissions S."/>
        </authorList>
    </citation>
    <scope>NUCLEOTIDE SEQUENCE [LARGE SCALE GENOMIC DNA]</scope>
    <source>
        <strain evidence="8">DSM 45405</strain>
    </source>
</reference>
<feature type="signal peptide" evidence="6">
    <location>
        <begin position="1"/>
        <end position="23"/>
    </location>
</feature>
<dbReference type="InterPro" id="IPR047701">
    <property type="entry name" value="AztC-like"/>
</dbReference>
<evidence type="ECO:0000313" key="7">
    <source>
        <dbReference type="EMBL" id="SEH61277.1"/>
    </source>
</evidence>
<dbReference type="STRING" id="370526.SAMN04489835_2023"/>
<dbReference type="PRINTS" id="PR00691">
    <property type="entry name" value="ADHESINB"/>
</dbReference>
<keyword evidence="3" id="KW-0479">Metal-binding</keyword>
<dbReference type="Pfam" id="PF01297">
    <property type="entry name" value="ZnuA"/>
    <property type="match status" value="1"/>
</dbReference>
<dbReference type="GO" id="GO:0030313">
    <property type="term" value="C:cell envelope"/>
    <property type="evidence" value="ECO:0007669"/>
    <property type="project" value="UniProtKB-SubCell"/>
</dbReference>
<keyword evidence="4 6" id="KW-0732">Signal</keyword>
<proteinExistence type="inferred from homology"/>
<dbReference type="NCBIfam" id="NF040870">
    <property type="entry name" value="AztC"/>
    <property type="match status" value="1"/>
</dbReference>
<dbReference type="GO" id="GO:0030001">
    <property type="term" value="P:metal ion transport"/>
    <property type="evidence" value="ECO:0007669"/>
    <property type="project" value="InterPro"/>
</dbReference>
<gene>
    <name evidence="7" type="ORF">SAMN04489835_2023</name>
</gene>
<dbReference type="PANTHER" id="PTHR42953:SF1">
    <property type="entry name" value="METAL-BINDING PROTEIN HI_0362-RELATED"/>
    <property type="match status" value="1"/>
</dbReference>
<keyword evidence="8" id="KW-1185">Reference proteome</keyword>